<dbReference type="Proteomes" id="UP001140949">
    <property type="component" value="Unassembled WGS sequence"/>
</dbReference>
<evidence type="ECO:0000313" key="3">
    <source>
        <dbReference type="Proteomes" id="UP001140949"/>
    </source>
</evidence>
<organism evidence="2 3">
    <name type="scientific">Iris pallida</name>
    <name type="common">Sweet iris</name>
    <dbReference type="NCBI Taxonomy" id="29817"/>
    <lineage>
        <taxon>Eukaryota</taxon>
        <taxon>Viridiplantae</taxon>
        <taxon>Streptophyta</taxon>
        <taxon>Embryophyta</taxon>
        <taxon>Tracheophyta</taxon>
        <taxon>Spermatophyta</taxon>
        <taxon>Magnoliopsida</taxon>
        <taxon>Liliopsida</taxon>
        <taxon>Asparagales</taxon>
        <taxon>Iridaceae</taxon>
        <taxon>Iridoideae</taxon>
        <taxon>Irideae</taxon>
        <taxon>Iris</taxon>
    </lineage>
</organism>
<comment type="caution">
    <text evidence="2">The sequence shown here is derived from an EMBL/GenBank/DDBJ whole genome shotgun (WGS) entry which is preliminary data.</text>
</comment>
<gene>
    <name evidence="2" type="ORF">M6B38_356175</name>
</gene>
<feature type="region of interest" description="Disordered" evidence="1">
    <location>
        <begin position="45"/>
        <end position="73"/>
    </location>
</feature>
<dbReference type="EMBL" id="JANAVB010018196">
    <property type="protein sequence ID" value="KAJ6829896.1"/>
    <property type="molecule type" value="Genomic_DNA"/>
</dbReference>
<accession>A0AAX6GMD1</accession>
<keyword evidence="3" id="KW-1185">Reference proteome</keyword>
<protein>
    <submittedName>
        <fullName evidence="2">Uncharacterized protein</fullName>
    </submittedName>
</protein>
<reference evidence="2" key="1">
    <citation type="journal article" date="2023" name="GigaByte">
        <title>Genome assembly of the bearded iris, Iris pallida Lam.</title>
        <authorList>
            <person name="Bruccoleri R.E."/>
            <person name="Oakeley E.J."/>
            <person name="Faust A.M.E."/>
            <person name="Altorfer M."/>
            <person name="Dessus-Babus S."/>
            <person name="Burckhardt D."/>
            <person name="Oertli M."/>
            <person name="Naumann U."/>
            <person name="Petersen F."/>
            <person name="Wong J."/>
        </authorList>
    </citation>
    <scope>NUCLEOTIDE SEQUENCE</scope>
    <source>
        <strain evidence="2">GSM-AAB239-AS_SAM_17_03QT</strain>
    </source>
</reference>
<sequence>MRGRGRRMRSGVGTAVVVSGEVGGQTTPGRRSRVSATVAERAPDLGAARGGATRRGRSGWTLGRGGDETRRPSGWRLLHMAGCRLRCRSGTAAEGARRTGGRRRKSGCSGILRGRGSADHASACWSRSYGGEDASRCGSTWCGELVRAEESRSVRCGGAPTQVRCLPLLLSFVVNGMVLTVS</sequence>
<name>A0AAX6GMD1_IRIPA</name>
<proteinExistence type="predicted"/>
<evidence type="ECO:0000313" key="2">
    <source>
        <dbReference type="EMBL" id="KAJ6829896.1"/>
    </source>
</evidence>
<reference evidence="2" key="2">
    <citation type="submission" date="2023-04" db="EMBL/GenBank/DDBJ databases">
        <authorList>
            <person name="Bruccoleri R.E."/>
            <person name="Oakeley E.J."/>
            <person name="Faust A.-M."/>
            <person name="Dessus-Babus S."/>
            <person name="Altorfer M."/>
            <person name="Burckhardt D."/>
            <person name="Oertli M."/>
            <person name="Naumann U."/>
            <person name="Petersen F."/>
            <person name="Wong J."/>
        </authorList>
    </citation>
    <scope>NUCLEOTIDE SEQUENCE</scope>
    <source>
        <strain evidence="2">GSM-AAB239-AS_SAM_17_03QT</strain>
        <tissue evidence="2">Leaf</tissue>
    </source>
</reference>
<dbReference type="AlphaFoldDB" id="A0AAX6GMD1"/>
<evidence type="ECO:0000256" key="1">
    <source>
        <dbReference type="SAM" id="MobiDB-lite"/>
    </source>
</evidence>